<dbReference type="GO" id="GO:0016020">
    <property type="term" value="C:membrane"/>
    <property type="evidence" value="ECO:0007669"/>
    <property type="project" value="InterPro"/>
</dbReference>
<evidence type="ECO:0000313" key="3">
    <source>
        <dbReference type="EMBL" id="CAD8083135.1"/>
    </source>
</evidence>
<dbReference type="AlphaFoldDB" id="A0A8S1N1Q8"/>
<dbReference type="Proteomes" id="UP000688137">
    <property type="component" value="Unassembled WGS sequence"/>
</dbReference>
<evidence type="ECO:0000313" key="4">
    <source>
        <dbReference type="Proteomes" id="UP000688137"/>
    </source>
</evidence>
<dbReference type="PANTHER" id="PTHR14015">
    <property type="entry name" value="OPIOID GROWTH FACTOR RECEPTOR OGFR ZETA-TYPE OPIOID RECEPTOR"/>
    <property type="match status" value="1"/>
</dbReference>
<comment type="caution">
    <text evidence="3">The sequence shown here is derived from an EMBL/GenBank/DDBJ whole genome shotgun (WGS) entry which is preliminary data.</text>
</comment>
<dbReference type="GO" id="GO:0140625">
    <property type="term" value="F:opioid growth factor receptor activity"/>
    <property type="evidence" value="ECO:0007669"/>
    <property type="project" value="InterPro"/>
</dbReference>
<reference evidence="3" key="1">
    <citation type="submission" date="2021-01" db="EMBL/GenBank/DDBJ databases">
        <authorList>
            <consortium name="Genoscope - CEA"/>
            <person name="William W."/>
        </authorList>
    </citation>
    <scope>NUCLEOTIDE SEQUENCE</scope>
</reference>
<comment type="similarity">
    <text evidence="1">Belongs to the opioid growth factor receptor family.</text>
</comment>
<evidence type="ECO:0000256" key="1">
    <source>
        <dbReference type="ARBA" id="ARBA00010365"/>
    </source>
</evidence>
<proteinExistence type="inferred from homology"/>
<dbReference type="OMA" id="MRNFDFY"/>
<dbReference type="EMBL" id="CAJJDM010000072">
    <property type="protein sequence ID" value="CAD8083135.1"/>
    <property type="molecule type" value="Genomic_DNA"/>
</dbReference>
<dbReference type="PANTHER" id="PTHR14015:SF2">
    <property type="entry name" value="OPIOID GROWTH FACTOR RECEPTOR (OGFR) CONSERVED DOMAIN-CONTAINING PROTEIN"/>
    <property type="match status" value="1"/>
</dbReference>
<evidence type="ECO:0000259" key="2">
    <source>
        <dbReference type="Pfam" id="PF04664"/>
    </source>
</evidence>
<name>A0A8S1N1Q8_PARPR</name>
<keyword evidence="4" id="KW-1185">Reference proteome</keyword>
<dbReference type="InterPro" id="IPR039574">
    <property type="entry name" value="OGFr"/>
</dbReference>
<organism evidence="3 4">
    <name type="scientific">Paramecium primaurelia</name>
    <dbReference type="NCBI Taxonomy" id="5886"/>
    <lineage>
        <taxon>Eukaryota</taxon>
        <taxon>Sar</taxon>
        <taxon>Alveolata</taxon>
        <taxon>Ciliophora</taxon>
        <taxon>Intramacronucleata</taxon>
        <taxon>Oligohymenophorea</taxon>
        <taxon>Peniculida</taxon>
        <taxon>Parameciidae</taxon>
        <taxon>Paramecium</taxon>
    </lineage>
</organism>
<feature type="domain" description="Opioid growth factor receptor (OGFr) conserved" evidence="2">
    <location>
        <begin position="9"/>
        <end position="113"/>
    </location>
</feature>
<gene>
    <name evidence="3" type="ORF">PPRIM_AZ9-3.1.T0690128</name>
</gene>
<dbReference type="InterPro" id="IPR006757">
    <property type="entry name" value="OGF_rcpt"/>
</dbReference>
<sequence>MQSIQPEIMRNFDFYNKATWQEVKPQIRTFIELFQKQQQISIQNIEQFYQNLEYDHSFIQWLFPNFYSSRFNSNCYKLTLVERYQMINSETILERYYKNYIMILRFFGIGLKQVVIMDTQIDDSIKSNTINQQSQQQKQIIKIQESKDTQEKNNQINSKIFPQKTNYIQIEKQQYLKQKTQQNIRGINQLQQLQQQFQQPKDTNTLNNIQIKNKSIDQIEINYKLELILIDKNQFELCFLKNTHNLLRLKRILASLSVLKHRQDAIQLCQFLKRELINLGSFKIYEEYFSGYDRYYEEILGIESNRDKNRNFDSYKFCYVDKDLVEKIDISLIQ</sequence>
<accession>A0A8S1N1Q8</accession>
<protein>
    <recommendedName>
        <fullName evidence="2">Opioid growth factor receptor (OGFr) conserved domain-containing protein</fullName>
    </recommendedName>
</protein>
<dbReference type="Pfam" id="PF04664">
    <property type="entry name" value="OGFr_N"/>
    <property type="match status" value="1"/>
</dbReference>